<dbReference type="Gene3D" id="3.80.10.10">
    <property type="entry name" value="Ribonuclease Inhibitor"/>
    <property type="match status" value="3"/>
</dbReference>
<dbReference type="SUPFAM" id="SSF52058">
    <property type="entry name" value="L domain-like"/>
    <property type="match status" value="1"/>
</dbReference>
<name>A0A6A6PAH7_9PEZI</name>
<evidence type="ECO:0000313" key="4">
    <source>
        <dbReference type="EMBL" id="KAF2460934.1"/>
    </source>
</evidence>
<dbReference type="OrthoDB" id="5273213at2759"/>
<dbReference type="PANTHER" id="PTHR48051">
    <property type="match status" value="1"/>
</dbReference>
<sequence>MSSKFYLGQRLSYEGDLCTVRYIGNVAGIEGTWLGVEWDDVSRGKHAGEHNGINYFKCKQTGTPGSFIRPNRPHDQPRNFLQALKVKYASELEEVAHGVVEKAIRISGKEVEEVGFDKVRRQLADLHELRIVLLDEMRITAREQNDYASPKKDDEKGRSTLNEIRETCPNILELDISRNLFEKWGEVVSICEQLEHLGGLRVGENRFRDISLTDSDVAHCKHIFNKVKDLSLEVTLLDWNESVSLANLFPNITSLSLSGNQYTTLPLGYLSSPITVLTLQDNKFSTLTDLLPLTRLATLQRLILKQNKISDATKPEERDPTGSKNKLPIFPVSVTDVDLSHNAISTWCFIHALGEAFPGLTSLRVAHNPLYRDLRHPADDSRPLTADDGYMLTVARLPKLKSLNFSTITDKDRLNAESYYLSLIAAELSANPASSEPAILARHPRFAALCAEYGDPVVRREVGAFNPNSLAARLLRLRCRLGPSALAAKAAANVKGHNNGERFVVEVPRTFNVYGVLGLVGKRCGLPPMRLKLVWETGEWDYPVPAASSASAASEGSGGVAPAMLDWDSESEDGSIALVKVPREVHLVAGTRAVGTWVDGLEVNVRVEMLDRQLGNTG</sequence>
<accession>A0A6A6PAH7</accession>
<proteinExistence type="predicted"/>
<evidence type="ECO:0000256" key="2">
    <source>
        <dbReference type="ARBA" id="ARBA00022737"/>
    </source>
</evidence>
<dbReference type="Pfam" id="PF01302">
    <property type="entry name" value="CAP_GLY"/>
    <property type="match status" value="1"/>
</dbReference>
<evidence type="ECO:0000256" key="1">
    <source>
        <dbReference type="ARBA" id="ARBA00022614"/>
    </source>
</evidence>
<reference evidence="4" key="1">
    <citation type="journal article" date="2020" name="Stud. Mycol.">
        <title>101 Dothideomycetes genomes: a test case for predicting lifestyles and emergence of pathogens.</title>
        <authorList>
            <person name="Haridas S."/>
            <person name="Albert R."/>
            <person name="Binder M."/>
            <person name="Bloem J."/>
            <person name="Labutti K."/>
            <person name="Salamov A."/>
            <person name="Andreopoulos B."/>
            <person name="Baker S."/>
            <person name="Barry K."/>
            <person name="Bills G."/>
            <person name="Bluhm B."/>
            <person name="Cannon C."/>
            <person name="Castanera R."/>
            <person name="Culley D."/>
            <person name="Daum C."/>
            <person name="Ezra D."/>
            <person name="Gonzalez J."/>
            <person name="Henrissat B."/>
            <person name="Kuo A."/>
            <person name="Liang C."/>
            <person name="Lipzen A."/>
            <person name="Lutzoni F."/>
            <person name="Magnuson J."/>
            <person name="Mondo S."/>
            <person name="Nolan M."/>
            <person name="Ohm R."/>
            <person name="Pangilinan J."/>
            <person name="Park H.-J."/>
            <person name="Ramirez L."/>
            <person name="Alfaro M."/>
            <person name="Sun H."/>
            <person name="Tritt A."/>
            <person name="Yoshinaga Y."/>
            <person name="Zwiers L.-H."/>
            <person name="Turgeon B."/>
            <person name="Goodwin S."/>
            <person name="Spatafora J."/>
            <person name="Crous P."/>
            <person name="Grigoriev I."/>
        </authorList>
    </citation>
    <scope>NUCLEOTIDE SEQUENCE</scope>
    <source>
        <strain evidence="4">ATCC 16933</strain>
    </source>
</reference>
<dbReference type="GO" id="GO:0005737">
    <property type="term" value="C:cytoplasm"/>
    <property type="evidence" value="ECO:0007669"/>
    <property type="project" value="TreeGrafter"/>
</dbReference>
<gene>
    <name evidence="4" type="ORF">BDY21DRAFT_314817</name>
</gene>
<dbReference type="PANTHER" id="PTHR48051:SF1">
    <property type="entry name" value="RAS SUPPRESSOR PROTEIN 1"/>
    <property type="match status" value="1"/>
</dbReference>
<keyword evidence="2" id="KW-0677">Repeat</keyword>
<dbReference type="Proteomes" id="UP000799766">
    <property type="component" value="Unassembled WGS sequence"/>
</dbReference>
<dbReference type="InterPro" id="IPR050216">
    <property type="entry name" value="LRR_domain-containing"/>
</dbReference>
<evidence type="ECO:0000313" key="5">
    <source>
        <dbReference type="Proteomes" id="UP000799766"/>
    </source>
</evidence>
<dbReference type="Gene3D" id="2.30.30.190">
    <property type="entry name" value="CAP Gly-rich-like domain"/>
    <property type="match status" value="1"/>
</dbReference>
<dbReference type="EMBL" id="MU001672">
    <property type="protein sequence ID" value="KAF2460934.1"/>
    <property type="molecule type" value="Genomic_DNA"/>
</dbReference>
<organism evidence="4 5">
    <name type="scientific">Lineolata rhizophorae</name>
    <dbReference type="NCBI Taxonomy" id="578093"/>
    <lineage>
        <taxon>Eukaryota</taxon>
        <taxon>Fungi</taxon>
        <taxon>Dikarya</taxon>
        <taxon>Ascomycota</taxon>
        <taxon>Pezizomycotina</taxon>
        <taxon>Dothideomycetes</taxon>
        <taxon>Dothideomycetes incertae sedis</taxon>
        <taxon>Lineolatales</taxon>
        <taxon>Lineolataceae</taxon>
        <taxon>Lineolata</taxon>
    </lineage>
</organism>
<dbReference type="AlphaFoldDB" id="A0A6A6PAH7"/>
<feature type="domain" description="CAP-Gly" evidence="3">
    <location>
        <begin position="24"/>
        <end position="69"/>
    </location>
</feature>
<dbReference type="SUPFAM" id="SSF74924">
    <property type="entry name" value="Cap-Gly domain"/>
    <property type="match status" value="1"/>
</dbReference>
<dbReference type="PROSITE" id="PS50245">
    <property type="entry name" value="CAP_GLY_2"/>
    <property type="match status" value="1"/>
</dbReference>
<dbReference type="SMART" id="SM01052">
    <property type="entry name" value="CAP_GLY"/>
    <property type="match status" value="1"/>
</dbReference>
<dbReference type="InterPro" id="IPR036859">
    <property type="entry name" value="CAP-Gly_dom_sf"/>
</dbReference>
<dbReference type="InterPro" id="IPR032675">
    <property type="entry name" value="LRR_dom_sf"/>
</dbReference>
<evidence type="ECO:0000259" key="3">
    <source>
        <dbReference type="PROSITE" id="PS50245"/>
    </source>
</evidence>
<keyword evidence="5" id="KW-1185">Reference proteome</keyword>
<keyword evidence="1" id="KW-0433">Leucine-rich repeat</keyword>
<dbReference type="InterPro" id="IPR000938">
    <property type="entry name" value="CAP-Gly_domain"/>
</dbReference>
<protein>
    <recommendedName>
        <fullName evidence="3">CAP-Gly domain-containing protein</fullName>
    </recommendedName>
</protein>